<organism evidence="1 2">
    <name type="scientific">Roseburia porci</name>
    <dbReference type="NCBI Taxonomy" id="2605790"/>
    <lineage>
        <taxon>Bacteria</taxon>
        <taxon>Bacillati</taxon>
        <taxon>Bacillota</taxon>
        <taxon>Clostridia</taxon>
        <taxon>Lachnospirales</taxon>
        <taxon>Lachnospiraceae</taxon>
        <taxon>Roseburia</taxon>
    </lineage>
</organism>
<evidence type="ECO:0000313" key="1">
    <source>
        <dbReference type="EMBL" id="MST76072.1"/>
    </source>
</evidence>
<protein>
    <submittedName>
        <fullName evidence="1">Uncharacterized protein</fullName>
    </submittedName>
</protein>
<name>A0A6L5YVV2_9FIRM</name>
<gene>
    <name evidence="1" type="ORF">FYJ75_13970</name>
</gene>
<dbReference type="Proteomes" id="UP000474024">
    <property type="component" value="Unassembled WGS sequence"/>
</dbReference>
<sequence length="74" mass="8271">MIKINILKKGDEVISLNEKFLAVKRKNGTVDVYNILFNESGEMGIDPVKMAEIGFGEGLVEKTMEDGETKVFTF</sequence>
<reference evidence="1 2" key="1">
    <citation type="submission" date="2019-08" db="EMBL/GenBank/DDBJ databases">
        <title>In-depth cultivation of the pig gut microbiome towards novel bacterial diversity and tailored functional studies.</title>
        <authorList>
            <person name="Wylensek D."/>
            <person name="Hitch T.C.A."/>
            <person name="Clavel T."/>
        </authorList>
    </citation>
    <scope>NUCLEOTIDE SEQUENCE [LARGE SCALE GENOMIC DNA]</scope>
    <source>
        <strain evidence="1 2">MUC/MUC-530-WT-4D</strain>
    </source>
</reference>
<keyword evidence="2" id="KW-1185">Reference proteome</keyword>
<proteinExistence type="predicted"/>
<dbReference type="RefSeq" id="WP_154431030.1">
    <property type="nucleotide sequence ID" value="NZ_VUNI01000039.1"/>
</dbReference>
<evidence type="ECO:0000313" key="2">
    <source>
        <dbReference type="Proteomes" id="UP000474024"/>
    </source>
</evidence>
<dbReference type="AlphaFoldDB" id="A0A6L5YVV2"/>
<dbReference type="EMBL" id="VUNI01000039">
    <property type="protein sequence ID" value="MST76072.1"/>
    <property type="molecule type" value="Genomic_DNA"/>
</dbReference>
<comment type="caution">
    <text evidence="1">The sequence shown here is derived from an EMBL/GenBank/DDBJ whole genome shotgun (WGS) entry which is preliminary data.</text>
</comment>
<accession>A0A6L5YVV2</accession>